<proteinExistence type="predicted"/>
<sequence length="114" mass="12349">MFKNRVAVIVRDVGEALSRREVKVRRWALYGENTQAMVGDNFQAVLAFSYSHDSLGAKASHAKGALGARCKMEAEAVSSVELHGGGLQRAQRVSRFMGRALGSVAWRSRADGGL</sequence>
<accession>A0ABN8J2Q1</accession>
<evidence type="ECO:0000313" key="1">
    <source>
        <dbReference type="EMBL" id="CAH2071128.1"/>
    </source>
</evidence>
<reference evidence="1" key="1">
    <citation type="submission" date="2022-03" db="EMBL/GenBank/DDBJ databases">
        <authorList>
            <person name="Martin H S."/>
        </authorList>
    </citation>
    <scope>NUCLEOTIDE SEQUENCE</scope>
</reference>
<organism evidence="1 2">
    <name type="scientific">Iphiclides podalirius</name>
    <name type="common">scarce swallowtail</name>
    <dbReference type="NCBI Taxonomy" id="110791"/>
    <lineage>
        <taxon>Eukaryota</taxon>
        <taxon>Metazoa</taxon>
        <taxon>Ecdysozoa</taxon>
        <taxon>Arthropoda</taxon>
        <taxon>Hexapoda</taxon>
        <taxon>Insecta</taxon>
        <taxon>Pterygota</taxon>
        <taxon>Neoptera</taxon>
        <taxon>Endopterygota</taxon>
        <taxon>Lepidoptera</taxon>
        <taxon>Glossata</taxon>
        <taxon>Ditrysia</taxon>
        <taxon>Papilionoidea</taxon>
        <taxon>Papilionidae</taxon>
        <taxon>Papilioninae</taxon>
        <taxon>Iphiclides</taxon>
    </lineage>
</organism>
<keyword evidence="2" id="KW-1185">Reference proteome</keyword>
<protein>
    <submittedName>
        <fullName evidence="1">Uncharacterized protein</fullName>
    </submittedName>
</protein>
<gene>
    <name evidence="1" type="ORF">IPOD504_LOCUS14993</name>
</gene>
<name>A0ABN8J2Q1_9NEOP</name>
<feature type="non-terminal residue" evidence="1">
    <location>
        <position position="114"/>
    </location>
</feature>
<evidence type="ECO:0000313" key="2">
    <source>
        <dbReference type="Proteomes" id="UP000837857"/>
    </source>
</evidence>
<dbReference type="Proteomes" id="UP000837857">
    <property type="component" value="Chromosome 6"/>
</dbReference>
<dbReference type="EMBL" id="OW152818">
    <property type="protein sequence ID" value="CAH2071128.1"/>
    <property type="molecule type" value="Genomic_DNA"/>
</dbReference>